<dbReference type="PANTHER" id="PTHR12558:SF13">
    <property type="entry name" value="CELL DIVISION CYCLE PROTEIN 27 HOMOLOG"/>
    <property type="match status" value="1"/>
</dbReference>
<sequence length="334" mass="37522">MSSFTPQIRKITRHTGESPSLAMAFKLLKEDRNDEALSVFEDILAADSSSKQAHLGIGNVYVKQKDYNRALIHFQMARKLDPMMAQASIALGNVYCAQNQLEAAVQSFQDALNIEPKALAGYLGVGRALLKQEKYTQAEEQVRKALLLNPQLVQSRLLIAQIYQKQGNSEAAIVEIESAIKINPKVWTAYQGLGNIYLKQQEYHLARKNFEEAQQLNPKIPLAAKMGYIEALIEDNALNEAAEILREMPNNNFLGARKQKLLGDIYSRQGLLKEAAESYHAANLLAAEEGDITSELSDLTLLFEEDETKLEEILETYKEKATQRIAQAQLRKNR</sequence>
<dbReference type="PROSITE" id="PS50005">
    <property type="entry name" value="TPR"/>
    <property type="match status" value="5"/>
</dbReference>
<dbReference type="AlphaFoldDB" id="A0A5A5RR80"/>
<dbReference type="Pfam" id="PF25063">
    <property type="entry name" value="ARM_TT21_C"/>
    <property type="match status" value="1"/>
</dbReference>
<protein>
    <submittedName>
        <fullName evidence="3">Lipopolysaccharide assembly protein B</fullName>
    </submittedName>
</protein>
<dbReference type="PROSITE" id="PS50293">
    <property type="entry name" value="TPR_REGION"/>
    <property type="match status" value="1"/>
</dbReference>
<dbReference type="PANTHER" id="PTHR12558">
    <property type="entry name" value="CELL DIVISION CYCLE 16,23,27"/>
    <property type="match status" value="1"/>
</dbReference>
<evidence type="ECO:0000313" key="4">
    <source>
        <dbReference type="Proteomes" id="UP000324917"/>
    </source>
</evidence>
<dbReference type="InterPro" id="IPR019734">
    <property type="entry name" value="TPR_rpt"/>
</dbReference>
<feature type="repeat" description="TPR" evidence="1">
    <location>
        <begin position="153"/>
        <end position="186"/>
    </location>
</feature>
<proteinExistence type="predicted"/>
<dbReference type="Pfam" id="PF14559">
    <property type="entry name" value="TPR_19"/>
    <property type="match status" value="1"/>
</dbReference>
<comment type="caution">
    <text evidence="3">The sequence shown here is derived from an EMBL/GenBank/DDBJ whole genome shotgun (WGS) entry which is preliminary data.</text>
</comment>
<organism evidence="3 4">
    <name type="scientific">Microcystis aeruginosa NIES-2520</name>
    <dbReference type="NCBI Taxonomy" id="2303982"/>
    <lineage>
        <taxon>Bacteria</taxon>
        <taxon>Bacillati</taxon>
        <taxon>Cyanobacteriota</taxon>
        <taxon>Cyanophyceae</taxon>
        <taxon>Oscillatoriophycideae</taxon>
        <taxon>Chroococcales</taxon>
        <taxon>Microcystaceae</taxon>
        <taxon>Microcystis</taxon>
    </lineage>
</organism>
<evidence type="ECO:0000259" key="2">
    <source>
        <dbReference type="Pfam" id="PF25063"/>
    </source>
</evidence>
<dbReference type="SMART" id="SM00028">
    <property type="entry name" value="TPR"/>
    <property type="match status" value="6"/>
</dbReference>
<feature type="repeat" description="TPR" evidence="1">
    <location>
        <begin position="187"/>
        <end position="220"/>
    </location>
</feature>
<keyword evidence="1" id="KW-0802">TPR repeat</keyword>
<dbReference type="Proteomes" id="UP000324917">
    <property type="component" value="Unassembled WGS sequence"/>
</dbReference>
<dbReference type="Gene3D" id="1.25.40.10">
    <property type="entry name" value="Tetratricopeptide repeat domain"/>
    <property type="match status" value="2"/>
</dbReference>
<feature type="domain" description="Tetratricopeptide repeat protein 21A/21B C-terminal ARM" evidence="2">
    <location>
        <begin position="97"/>
        <end position="218"/>
    </location>
</feature>
<dbReference type="SUPFAM" id="SSF81901">
    <property type="entry name" value="HCP-like"/>
    <property type="match status" value="1"/>
</dbReference>
<accession>A0A5A5RR80</accession>
<feature type="repeat" description="TPR" evidence="1">
    <location>
        <begin position="119"/>
        <end position="152"/>
    </location>
</feature>
<evidence type="ECO:0000313" key="3">
    <source>
        <dbReference type="EMBL" id="GCA75662.1"/>
    </source>
</evidence>
<evidence type="ECO:0000256" key="1">
    <source>
        <dbReference type="PROSITE-ProRule" id="PRU00339"/>
    </source>
</evidence>
<dbReference type="InterPro" id="IPR056834">
    <property type="entry name" value="ARM_TT21_C"/>
</dbReference>
<name>A0A5A5RR80_MICAE</name>
<dbReference type="EMBL" id="BHVP01000043">
    <property type="protein sequence ID" value="GCA75662.1"/>
    <property type="molecule type" value="Genomic_DNA"/>
</dbReference>
<reference evidence="3 4" key="1">
    <citation type="submission" date="2018-09" db="EMBL/GenBank/DDBJ databases">
        <title>Evolutionary history of phycoerythrin pigmentation in the water bloom-forming cyanobacterium Microcystis aeruginosa.</title>
        <authorList>
            <person name="Tanabe Y."/>
            <person name="Tanabe Y."/>
            <person name="Yamaguchi H."/>
        </authorList>
    </citation>
    <scope>NUCLEOTIDE SEQUENCE [LARGE SCALE GENOMIC DNA]</scope>
    <source>
        <strain evidence="3 4">NIES-2520</strain>
    </source>
</reference>
<feature type="repeat" description="TPR" evidence="1">
    <location>
        <begin position="85"/>
        <end position="118"/>
    </location>
</feature>
<feature type="repeat" description="TPR" evidence="1">
    <location>
        <begin position="51"/>
        <end position="84"/>
    </location>
</feature>
<gene>
    <name evidence="3" type="primary">lapB_2</name>
    <name evidence="3" type="ORF">MiTe_02498</name>
</gene>
<dbReference type="InterPro" id="IPR011990">
    <property type="entry name" value="TPR-like_helical_dom_sf"/>
</dbReference>